<sequence>MVEDQNDNSPVFDKVIYEVEILENSEAQQLVCVSASDSDLGENAKISYSIASGNLAEAFTIESSTGCIKTTRNLDREEISNYRLTVLATDHGVPPLTAEALVNVEILDEDDNAPKFSHLFHAEVYEDLKVGSPVLLISATDPDEHDNHTFSIDNETDTPFSVDNRTGQIWLRQPLDREKVRKAL</sequence>
<evidence type="ECO:0000256" key="5">
    <source>
        <dbReference type="ARBA" id="ARBA00022837"/>
    </source>
</evidence>
<dbReference type="GO" id="GO:0008013">
    <property type="term" value="F:beta-catenin binding"/>
    <property type="evidence" value="ECO:0007669"/>
    <property type="project" value="TreeGrafter"/>
</dbReference>
<keyword evidence="4" id="KW-0677">Repeat</keyword>
<dbReference type="EMBL" id="KN609794">
    <property type="protein sequence ID" value="KHJ78418.1"/>
    <property type="molecule type" value="Genomic_DNA"/>
</dbReference>
<dbReference type="Proteomes" id="UP000053660">
    <property type="component" value="Unassembled WGS sequence"/>
</dbReference>
<dbReference type="AlphaFoldDB" id="A0A0B1RZ97"/>
<dbReference type="PROSITE" id="PS50268">
    <property type="entry name" value="CADHERIN_2"/>
    <property type="match status" value="2"/>
</dbReference>
<dbReference type="InterPro" id="IPR002126">
    <property type="entry name" value="Cadherin-like_dom"/>
</dbReference>
<dbReference type="OrthoDB" id="6252479at2759"/>
<dbReference type="GO" id="GO:0005509">
    <property type="term" value="F:calcium ion binding"/>
    <property type="evidence" value="ECO:0007669"/>
    <property type="project" value="UniProtKB-UniRule"/>
</dbReference>
<reference evidence="10 11" key="1">
    <citation type="submission" date="2014-03" db="EMBL/GenBank/DDBJ databases">
        <title>Draft genome of the hookworm Oesophagostomum dentatum.</title>
        <authorList>
            <person name="Mitreva M."/>
        </authorList>
    </citation>
    <scope>NUCLEOTIDE SEQUENCE [LARGE SCALE GENOMIC DNA]</scope>
    <source>
        <strain evidence="10 11">OD-Hann</strain>
    </source>
</reference>
<dbReference type="GO" id="GO:0007156">
    <property type="term" value="P:homophilic cell adhesion via plasma membrane adhesion molecules"/>
    <property type="evidence" value="ECO:0007669"/>
    <property type="project" value="InterPro"/>
</dbReference>
<keyword evidence="11" id="KW-1185">Reference proteome</keyword>
<evidence type="ECO:0000256" key="2">
    <source>
        <dbReference type="ARBA" id="ARBA00022536"/>
    </source>
</evidence>
<protein>
    <submittedName>
        <fullName evidence="10">Cadherin domain protein</fullName>
    </submittedName>
</protein>
<organism evidence="10 11">
    <name type="scientific">Oesophagostomum dentatum</name>
    <name type="common">Nodular worm</name>
    <dbReference type="NCBI Taxonomy" id="61180"/>
    <lineage>
        <taxon>Eukaryota</taxon>
        <taxon>Metazoa</taxon>
        <taxon>Ecdysozoa</taxon>
        <taxon>Nematoda</taxon>
        <taxon>Chromadorea</taxon>
        <taxon>Rhabditida</taxon>
        <taxon>Rhabditina</taxon>
        <taxon>Rhabditomorpha</taxon>
        <taxon>Strongyloidea</taxon>
        <taxon>Strongylidae</taxon>
        <taxon>Oesophagostomum</taxon>
    </lineage>
</organism>
<evidence type="ECO:0000313" key="10">
    <source>
        <dbReference type="EMBL" id="KHJ78418.1"/>
    </source>
</evidence>
<feature type="domain" description="Cadherin" evidence="9">
    <location>
        <begin position="13"/>
        <end position="116"/>
    </location>
</feature>
<dbReference type="FunFam" id="2.60.40.60:FF:000020">
    <property type="entry name" value="Dachsous cadherin-related 1b"/>
    <property type="match status" value="1"/>
</dbReference>
<name>A0A0B1RZ97_OESDE</name>
<proteinExistence type="predicted"/>
<comment type="subcellular location">
    <subcellularLocation>
        <location evidence="1">Membrane</location>
    </subcellularLocation>
</comment>
<dbReference type="GO" id="GO:0016342">
    <property type="term" value="C:catenin complex"/>
    <property type="evidence" value="ECO:0007669"/>
    <property type="project" value="TreeGrafter"/>
</dbReference>
<evidence type="ECO:0000256" key="7">
    <source>
        <dbReference type="ARBA" id="ARBA00023136"/>
    </source>
</evidence>
<evidence type="ECO:0000259" key="9">
    <source>
        <dbReference type="PROSITE" id="PS50268"/>
    </source>
</evidence>
<dbReference type="PANTHER" id="PTHR24027">
    <property type="entry name" value="CADHERIN-23"/>
    <property type="match status" value="1"/>
</dbReference>
<keyword evidence="7" id="KW-0472">Membrane</keyword>
<dbReference type="InterPro" id="IPR015919">
    <property type="entry name" value="Cadherin-like_sf"/>
</dbReference>
<gene>
    <name evidence="10" type="ORF">OESDEN_21961</name>
</gene>
<dbReference type="GO" id="GO:0045296">
    <property type="term" value="F:cadherin binding"/>
    <property type="evidence" value="ECO:0007669"/>
    <property type="project" value="TreeGrafter"/>
</dbReference>
<evidence type="ECO:0000256" key="6">
    <source>
        <dbReference type="ARBA" id="ARBA00022989"/>
    </source>
</evidence>
<evidence type="ECO:0000256" key="1">
    <source>
        <dbReference type="ARBA" id="ARBA00004370"/>
    </source>
</evidence>
<keyword evidence="5 8" id="KW-0106">Calcium</keyword>
<keyword evidence="6" id="KW-1133">Transmembrane helix</keyword>
<evidence type="ECO:0000256" key="3">
    <source>
        <dbReference type="ARBA" id="ARBA00022692"/>
    </source>
</evidence>
<keyword evidence="3" id="KW-0812">Transmembrane</keyword>
<dbReference type="PANTHER" id="PTHR24027:SF438">
    <property type="entry name" value="CADHERIN 23"/>
    <property type="match status" value="1"/>
</dbReference>
<evidence type="ECO:0000256" key="4">
    <source>
        <dbReference type="ARBA" id="ARBA00022737"/>
    </source>
</evidence>
<dbReference type="InterPro" id="IPR039808">
    <property type="entry name" value="Cadherin"/>
</dbReference>
<dbReference type="SMART" id="SM00112">
    <property type="entry name" value="CA"/>
    <property type="match status" value="1"/>
</dbReference>
<dbReference type="SUPFAM" id="SSF49313">
    <property type="entry name" value="Cadherin-like"/>
    <property type="match status" value="2"/>
</dbReference>
<accession>A0A0B1RZ97</accession>
<dbReference type="PRINTS" id="PR00205">
    <property type="entry name" value="CADHERIN"/>
</dbReference>
<dbReference type="Gene3D" id="2.60.40.60">
    <property type="entry name" value="Cadherins"/>
    <property type="match status" value="2"/>
</dbReference>
<dbReference type="GO" id="GO:0007411">
    <property type="term" value="P:axon guidance"/>
    <property type="evidence" value="ECO:0007669"/>
    <property type="project" value="UniProtKB-ARBA"/>
</dbReference>
<keyword evidence="2" id="KW-0245">EGF-like domain</keyword>
<dbReference type="CDD" id="cd11304">
    <property type="entry name" value="Cadherin_repeat"/>
    <property type="match status" value="2"/>
</dbReference>
<dbReference type="GO" id="GO:0016477">
    <property type="term" value="P:cell migration"/>
    <property type="evidence" value="ECO:0007669"/>
    <property type="project" value="TreeGrafter"/>
</dbReference>
<dbReference type="Pfam" id="PF00028">
    <property type="entry name" value="Cadherin"/>
    <property type="match status" value="2"/>
</dbReference>
<evidence type="ECO:0000313" key="11">
    <source>
        <dbReference type="Proteomes" id="UP000053660"/>
    </source>
</evidence>
<feature type="domain" description="Cadherin" evidence="9">
    <location>
        <begin position="116"/>
        <end position="179"/>
    </location>
</feature>
<evidence type="ECO:0000256" key="8">
    <source>
        <dbReference type="PROSITE-ProRule" id="PRU00043"/>
    </source>
</evidence>